<keyword evidence="1" id="KW-0245">EGF-like domain</keyword>
<accession>A0A672M550</accession>
<dbReference type="OMA" id="PDKLHML"/>
<evidence type="ECO:0000256" key="1">
    <source>
        <dbReference type="PROSITE-ProRule" id="PRU00076"/>
    </source>
</evidence>
<keyword evidence="2" id="KW-0732">Signal</keyword>
<organism evidence="4 5">
    <name type="scientific">Sinocyclocheilus grahami</name>
    <name type="common">Dianchi golden-line fish</name>
    <name type="synonym">Barbus grahami</name>
    <dbReference type="NCBI Taxonomy" id="75366"/>
    <lineage>
        <taxon>Eukaryota</taxon>
        <taxon>Metazoa</taxon>
        <taxon>Chordata</taxon>
        <taxon>Craniata</taxon>
        <taxon>Vertebrata</taxon>
        <taxon>Euteleostomi</taxon>
        <taxon>Actinopterygii</taxon>
        <taxon>Neopterygii</taxon>
        <taxon>Teleostei</taxon>
        <taxon>Ostariophysi</taxon>
        <taxon>Cypriniformes</taxon>
        <taxon>Cyprinidae</taxon>
        <taxon>Cyprininae</taxon>
        <taxon>Sinocyclocheilus</taxon>
    </lineage>
</organism>
<dbReference type="InterPro" id="IPR039051">
    <property type="entry name" value="SE-CTX-like"/>
</dbReference>
<dbReference type="Ensembl" id="ENSSGRT00000032507.1">
    <property type="protein sequence ID" value="ENSSGRP00000030258.1"/>
    <property type="gene ID" value="ENSSGRG00000017104.1"/>
</dbReference>
<reference evidence="4" key="1">
    <citation type="submission" date="2025-08" db="UniProtKB">
        <authorList>
            <consortium name="Ensembl"/>
        </authorList>
    </citation>
    <scope>IDENTIFICATION</scope>
</reference>
<feature type="disulfide bond" evidence="1">
    <location>
        <begin position="490"/>
        <end position="499"/>
    </location>
</feature>
<dbReference type="InterPro" id="IPR000742">
    <property type="entry name" value="EGF"/>
</dbReference>
<dbReference type="PROSITE" id="PS50026">
    <property type="entry name" value="EGF_3"/>
    <property type="match status" value="1"/>
</dbReference>
<feature type="domain" description="EGF-like" evidence="3">
    <location>
        <begin position="459"/>
        <end position="500"/>
    </location>
</feature>
<name>A0A672M550_SINGR</name>
<protein>
    <recommendedName>
        <fullName evidence="3">EGF-like domain-containing protein</fullName>
    </recommendedName>
</protein>
<evidence type="ECO:0000313" key="4">
    <source>
        <dbReference type="Ensembl" id="ENSSGRP00000030258.1"/>
    </source>
</evidence>
<comment type="caution">
    <text evidence="1">Lacks conserved residue(s) required for the propagation of feature annotation.</text>
</comment>
<evidence type="ECO:0000256" key="2">
    <source>
        <dbReference type="SAM" id="SignalP"/>
    </source>
</evidence>
<reference evidence="4" key="2">
    <citation type="submission" date="2025-09" db="UniProtKB">
        <authorList>
            <consortium name="Ensembl"/>
        </authorList>
    </citation>
    <scope>IDENTIFICATION</scope>
</reference>
<dbReference type="PROSITE" id="PS01186">
    <property type="entry name" value="EGF_2"/>
    <property type="match status" value="1"/>
</dbReference>
<dbReference type="PANTHER" id="PTHR40472">
    <property type="entry name" value="RICIN B-TYPE LECTIN DOMAIN-CONTAINING PROTEIN"/>
    <property type="match status" value="1"/>
</dbReference>
<evidence type="ECO:0000313" key="5">
    <source>
        <dbReference type="Proteomes" id="UP000472262"/>
    </source>
</evidence>
<feature type="chain" id="PRO_5025367912" description="EGF-like domain-containing protein" evidence="2">
    <location>
        <begin position="29"/>
        <end position="527"/>
    </location>
</feature>
<sequence length="527" mass="59717">MASPAGLAFLLLVSSALLISTAIGPASAGQIQLHKRSPEDLKKFKEGATALYKLARSNIDTITSVVCPFLELIPVCGPLISSFVKLTAAEIKGYTDMDLLMGELEKLNNKLDRYHVEQKWNSWASGAYYKPEKHIDLAWAKYTTMLQSLRKAKDDAEMERHKKDFRKAYEMYEPATKTLHNLLVKKGVSFRYPLGDALAEHVNCHEKDIRAYTVFIYKLIYKGNTMNKYHYKLKDIESDARADEMANIAYNISSVMFQVHMQCIEKSMDYVIKDVKTLTDPKKARSDLAKEVWSFLVKAYDRYDWMVVAFISKKSQHTLVKFLNRHVLSGFTPVEEGIVTVAVARQVKGNHTLALEVKQAIGRCIDESVLCYKVAEKLAKCSELVKGKPVSQTYTAVHAYLRDAHDSQDAQKKQDEDYDVSAAPEDRPDLYIYKGKCKKFPYLKGKFVVLIKSDEEIMTENPCSKLNCGEKEKRGSCVRVKGMFLAACECKMPYYGQNCEKSLDDYKKYLMATAPVVDSTRRLSGSG</sequence>
<dbReference type="PANTHER" id="PTHR40472:SF8">
    <property type="entry name" value="RAPUNZEL 2"/>
    <property type="match status" value="1"/>
</dbReference>
<feature type="signal peptide" evidence="2">
    <location>
        <begin position="1"/>
        <end position="28"/>
    </location>
</feature>
<keyword evidence="5" id="KW-1185">Reference proteome</keyword>
<keyword evidence="1" id="KW-1015">Disulfide bond</keyword>
<dbReference type="Proteomes" id="UP000472262">
    <property type="component" value="Unassembled WGS sequence"/>
</dbReference>
<dbReference type="InParanoid" id="A0A672M550"/>
<evidence type="ECO:0000259" key="3">
    <source>
        <dbReference type="PROSITE" id="PS50026"/>
    </source>
</evidence>
<dbReference type="AlphaFoldDB" id="A0A672M550"/>
<dbReference type="PROSITE" id="PS00022">
    <property type="entry name" value="EGF_1"/>
    <property type="match status" value="1"/>
</dbReference>
<proteinExistence type="predicted"/>